<keyword evidence="5" id="KW-1003">Cell membrane</keyword>
<name>A0A1H2PVW0_9BURK</name>
<sequence length="273" mass="27660">MSLPIDPLYSLSGLCVGFLVGMTGVGGGSLMTPLLVLLFGVAPASAVGTDLLYAAVTKGVGTVVHGLKGAVDWRITGRLAAGSIPAALVTLWWLYRRGAAGHAAHGGLIEMVLGVALLTTSLALLFRPQLATYAARRNAATQRPADAKPGSSGAVRTVVATVAVGAVLGTLVSLTSVGAGAVGVTALLMLYPKLPTGRIVASDIAHAVPLTLIAGSGHWLMGSVDWHILTSLLVGSVPGIVAGSRLSARAPEVLLRYLLALILAIVGARLVFV</sequence>
<evidence type="ECO:0000256" key="1">
    <source>
        <dbReference type="ARBA" id="ARBA00004141"/>
    </source>
</evidence>
<dbReference type="Pfam" id="PF01925">
    <property type="entry name" value="TauE"/>
    <property type="match status" value="1"/>
</dbReference>
<dbReference type="EMBL" id="FNLO01000018">
    <property type="protein sequence ID" value="SDV51500.1"/>
    <property type="molecule type" value="Genomic_DNA"/>
</dbReference>
<dbReference type="PANTHER" id="PTHR43701:SF2">
    <property type="entry name" value="MEMBRANE TRANSPORTER PROTEIN YJNA-RELATED"/>
    <property type="match status" value="1"/>
</dbReference>
<keyword evidence="7" id="KW-1185">Reference proteome</keyword>
<dbReference type="OrthoDB" id="5189995at2"/>
<organism evidence="6 7">
    <name type="scientific">Chitinasiproducens palmae</name>
    <dbReference type="NCBI Taxonomy" id="1770053"/>
    <lineage>
        <taxon>Bacteria</taxon>
        <taxon>Pseudomonadati</taxon>
        <taxon>Pseudomonadota</taxon>
        <taxon>Betaproteobacteria</taxon>
        <taxon>Burkholderiales</taxon>
        <taxon>Burkholderiaceae</taxon>
        <taxon>Chitinasiproducens</taxon>
    </lineage>
</organism>
<dbReference type="AlphaFoldDB" id="A0A1H2PVW0"/>
<evidence type="ECO:0000313" key="7">
    <source>
        <dbReference type="Proteomes" id="UP000243719"/>
    </source>
</evidence>
<gene>
    <name evidence="6" type="ORF">SAMN05216551_1188</name>
</gene>
<evidence type="ECO:0000256" key="5">
    <source>
        <dbReference type="RuleBase" id="RU363041"/>
    </source>
</evidence>
<reference evidence="7" key="1">
    <citation type="submission" date="2016-09" db="EMBL/GenBank/DDBJ databases">
        <authorList>
            <person name="Varghese N."/>
            <person name="Submissions S."/>
        </authorList>
    </citation>
    <scope>NUCLEOTIDE SEQUENCE [LARGE SCALE GENOMIC DNA]</scope>
    <source>
        <strain evidence="7">JS23</strain>
    </source>
</reference>
<feature type="transmembrane region" description="Helical" evidence="5">
    <location>
        <begin position="107"/>
        <end position="126"/>
    </location>
</feature>
<feature type="transmembrane region" description="Helical" evidence="5">
    <location>
        <begin position="158"/>
        <end position="191"/>
    </location>
</feature>
<comment type="subcellular location">
    <subcellularLocation>
        <location evidence="5">Cell membrane</location>
        <topology evidence="5">Multi-pass membrane protein</topology>
    </subcellularLocation>
    <subcellularLocation>
        <location evidence="1">Membrane</location>
        <topology evidence="1">Multi-pass membrane protein</topology>
    </subcellularLocation>
</comment>
<feature type="transmembrane region" description="Helical" evidence="5">
    <location>
        <begin position="226"/>
        <end position="246"/>
    </location>
</feature>
<dbReference type="InterPro" id="IPR051598">
    <property type="entry name" value="TSUP/Inactive_protease-like"/>
</dbReference>
<comment type="similarity">
    <text evidence="5">Belongs to the 4-toluene sulfonate uptake permease (TSUP) (TC 2.A.102) family.</text>
</comment>
<feature type="transmembrane region" description="Helical" evidence="5">
    <location>
        <begin position="34"/>
        <end position="55"/>
    </location>
</feature>
<feature type="transmembrane region" description="Helical" evidence="5">
    <location>
        <begin position="253"/>
        <end position="272"/>
    </location>
</feature>
<accession>A0A1H2PVW0</accession>
<evidence type="ECO:0000256" key="3">
    <source>
        <dbReference type="ARBA" id="ARBA00022989"/>
    </source>
</evidence>
<feature type="transmembrane region" description="Helical" evidence="5">
    <location>
        <begin position="75"/>
        <end position="95"/>
    </location>
</feature>
<dbReference type="RefSeq" id="WP_091913204.1">
    <property type="nucleotide sequence ID" value="NZ_FNLO01000018.1"/>
</dbReference>
<keyword evidence="2 5" id="KW-0812">Transmembrane</keyword>
<evidence type="ECO:0000256" key="4">
    <source>
        <dbReference type="ARBA" id="ARBA00023136"/>
    </source>
</evidence>
<proteinExistence type="inferred from homology"/>
<keyword evidence="4 5" id="KW-0472">Membrane</keyword>
<feature type="transmembrane region" description="Helical" evidence="5">
    <location>
        <begin position="6"/>
        <end position="27"/>
    </location>
</feature>
<dbReference type="PANTHER" id="PTHR43701">
    <property type="entry name" value="MEMBRANE TRANSPORTER PROTEIN MJ0441-RELATED"/>
    <property type="match status" value="1"/>
</dbReference>
<dbReference type="InterPro" id="IPR002781">
    <property type="entry name" value="TM_pro_TauE-like"/>
</dbReference>
<dbReference type="STRING" id="1770053.SAMN05216551_1188"/>
<protein>
    <recommendedName>
        <fullName evidence="5">Probable membrane transporter protein</fullName>
    </recommendedName>
</protein>
<evidence type="ECO:0000256" key="2">
    <source>
        <dbReference type="ARBA" id="ARBA00022692"/>
    </source>
</evidence>
<dbReference type="Proteomes" id="UP000243719">
    <property type="component" value="Unassembled WGS sequence"/>
</dbReference>
<keyword evidence="3 5" id="KW-1133">Transmembrane helix</keyword>
<evidence type="ECO:0000313" key="6">
    <source>
        <dbReference type="EMBL" id="SDV51500.1"/>
    </source>
</evidence>
<dbReference type="GO" id="GO:0005886">
    <property type="term" value="C:plasma membrane"/>
    <property type="evidence" value="ECO:0007669"/>
    <property type="project" value="UniProtKB-SubCell"/>
</dbReference>